<evidence type="ECO:0000313" key="2">
    <source>
        <dbReference type="WBParaSite" id="ACRNAN_scaffold21332.g8520.t1"/>
    </source>
</evidence>
<keyword evidence="1" id="KW-1185">Reference proteome</keyword>
<proteinExistence type="predicted"/>
<name>A0A914DBQ3_9BILA</name>
<sequence length="97" mass="10707">GRNRYVRIVVTDVTTRLDCGLLRQTPTLSRQLQEKISSGLAVMTIRIVITGYDGCYDNLDAIFSCSCRDKAGVCYDSPQSGCVVTSVTTIRMHLSRS</sequence>
<evidence type="ECO:0000313" key="1">
    <source>
        <dbReference type="Proteomes" id="UP000887540"/>
    </source>
</evidence>
<dbReference type="WBParaSite" id="ACRNAN_scaffold21332.g8520.t1">
    <property type="protein sequence ID" value="ACRNAN_scaffold21332.g8520.t1"/>
    <property type="gene ID" value="ACRNAN_scaffold21332.g8520"/>
</dbReference>
<accession>A0A914DBQ3</accession>
<reference evidence="2" key="1">
    <citation type="submission" date="2022-11" db="UniProtKB">
        <authorList>
            <consortium name="WormBaseParasite"/>
        </authorList>
    </citation>
    <scope>IDENTIFICATION</scope>
</reference>
<dbReference type="AlphaFoldDB" id="A0A914DBQ3"/>
<protein>
    <submittedName>
        <fullName evidence="2">Uncharacterized protein</fullName>
    </submittedName>
</protein>
<dbReference type="Proteomes" id="UP000887540">
    <property type="component" value="Unplaced"/>
</dbReference>
<organism evidence="1 2">
    <name type="scientific">Acrobeloides nanus</name>
    <dbReference type="NCBI Taxonomy" id="290746"/>
    <lineage>
        <taxon>Eukaryota</taxon>
        <taxon>Metazoa</taxon>
        <taxon>Ecdysozoa</taxon>
        <taxon>Nematoda</taxon>
        <taxon>Chromadorea</taxon>
        <taxon>Rhabditida</taxon>
        <taxon>Tylenchina</taxon>
        <taxon>Cephalobomorpha</taxon>
        <taxon>Cephaloboidea</taxon>
        <taxon>Cephalobidae</taxon>
        <taxon>Acrobeloides</taxon>
    </lineage>
</organism>